<dbReference type="InterPro" id="IPR018187">
    <property type="entry name" value="Asp/Glu_racemase_AS_1"/>
</dbReference>
<dbReference type="Pfam" id="PF20157">
    <property type="entry name" value="Maf_flag10_N"/>
    <property type="match status" value="1"/>
</dbReference>
<accession>A0ABX7V692</accession>
<dbReference type="PANTHER" id="PTHR41786">
    <property type="entry name" value="MOTILITY ACCESSORY FACTOR MAF"/>
    <property type="match status" value="1"/>
</dbReference>
<evidence type="ECO:0000259" key="1">
    <source>
        <dbReference type="Pfam" id="PF01973"/>
    </source>
</evidence>
<dbReference type="Gene3D" id="3.90.1480.10">
    <property type="entry name" value="Alpha-2,3-sialyltransferase"/>
    <property type="match status" value="1"/>
</dbReference>
<name>A0ABX7V692_9GAMM</name>
<dbReference type="Pfam" id="PF01973">
    <property type="entry name" value="MptE-like"/>
    <property type="match status" value="1"/>
</dbReference>
<dbReference type="Proteomes" id="UP000665025">
    <property type="component" value="Chromosome 1"/>
</dbReference>
<proteinExistence type="predicted"/>
<dbReference type="InterPro" id="IPR002826">
    <property type="entry name" value="MptE-like"/>
</dbReference>
<dbReference type="PANTHER" id="PTHR41786:SF1">
    <property type="entry name" value="6-HYDROXYMETHYLPTERIN DIPHOSPHOKINASE MPTE-LIKE DOMAIN-CONTAINING PROTEIN"/>
    <property type="match status" value="1"/>
</dbReference>
<dbReference type="RefSeq" id="WP_209051364.1">
    <property type="nucleotide sequence ID" value="NZ_CP072425.1"/>
</dbReference>
<dbReference type="InterPro" id="IPR045376">
    <property type="entry name" value="Maf_N"/>
</dbReference>
<evidence type="ECO:0000313" key="4">
    <source>
        <dbReference type="Proteomes" id="UP000665025"/>
    </source>
</evidence>
<organism evidence="3 4">
    <name type="scientific">Pseudoalteromonas viridis</name>
    <dbReference type="NCBI Taxonomy" id="339617"/>
    <lineage>
        <taxon>Bacteria</taxon>
        <taxon>Pseudomonadati</taxon>
        <taxon>Pseudomonadota</taxon>
        <taxon>Gammaproteobacteria</taxon>
        <taxon>Alteromonadales</taxon>
        <taxon>Pseudoalteromonadaceae</taxon>
        <taxon>Pseudoalteromonas</taxon>
    </lineage>
</organism>
<dbReference type="EMBL" id="CP072425">
    <property type="protein sequence ID" value="QTL34218.1"/>
    <property type="molecule type" value="Genomic_DNA"/>
</dbReference>
<gene>
    <name evidence="3" type="ORF">J5X90_11625</name>
</gene>
<feature type="domain" description="6-hydroxymethylpterin diphosphokinase MptE-like" evidence="1">
    <location>
        <begin position="299"/>
        <end position="464"/>
    </location>
</feature>
<feature type="domain" description="Glycosyltransferase Maf N-terminal" evidence="2">
    <location>
        <begin position="39"/>
        <end position="271"/>
    </location>
</feature>
<sequence>MVDDDNLQKQIQEIEEKLQSSVTMAAMEAEFAERANVTFQNNLQAFKKYLPDIYEQFANFNPKPGFELFLNQDGMANIIDYSTKCPMYGLDIPEQIQKQVDKSLESPIFSKVDYGYLENMENKYDFIHVDLIKSAGVEYNKAKNTLAENHEIDGKIPSIVIFGVGLGYHLKHLLERVPSTFINIFEPEEDYFFASLFTFDWADYLAEVDRSGASLYISIGVSEEETYAQLYSRAQELGPFTISNSFFYQHYPSRSLHNLILKIRDNFHEFFMGWGFIDDAFMSLAHSCANVKQQMPYFHASSALKNRYKDFPVFIVANGPSLDKDIEYIKQVKDQVLIVACNSATTALLKHGIVPDFHAALERSRATYDFLKAFIPQEYREQIALLTVNVMHQDVAGLFEWAGAALKGREAGTSLHQVSEIFCKKQASATLPFCNPLVGNMALSYVVSLGFKNIYLFGTDNGYVDPEHHHSKSSMYYNKQGDTVYQPLQIGSQLKLEGNFGNVVIADHFLYSGKVQMERVLATSRAQDANCFNCSDGAKIEGSISLRAEDIILEESNLSKRTVSDYVKNELFYIPDSDFDLEEHLDFDGFDELCATLIDILEKPVSSRDQAFDQVMEQVRLLISLKETQFSHHYMVLEGEALYLNSILINMLFNYGSSDEILPYYLQLRKVWCDFLRSAPQLYRENWNKASDHVFEV</sequence>
<reference evidence="3 4" key="1">
    <citation type="submission" date="2021-03" db="EMBL/GenBank/DDBJ databases">
        <title>Complete Genome of Pseudoalteromonas viridis Strain BBR56, a new biocontrol bacterial candidate.</title>
        <authorList>
            <person name="Handayani D.P."/>
            <person name="Isnansetyo A."/>
            <person name="Istiqomah I."/>
            <person name="Jumina J."/>
        </authorList>
    </citation>
    <scope>NUCLEOTIDE SEQUENCE [LARGE SCALE GENOMIC DNA]</scope>
    <source>
        <strain evidence="3 4">BBR56</strain>
    </source>
</reference>
<dbReference type="PROSITE" id="PS00923">
    <property type="entry name" value="ASP_GLU_RACEMASE_1"/>
    <property type="match status" value="1"/>
</dbReference>
<evidence type="ECO:0000313" key="3">
    <source>
        <dbReference type="EMBL" id="QTL34218.1"/>
    </source>
</evidence>
<keyword evidence="4" id="KW-1185">Reference proteome</keyword>
<evidence type="ECO:0000259" key="2">
    <source>
        <dbReference type="Pfam" id="PF20157"/>
    </source>
</evidence>
<protein>
    <submittedName>
        <fullName evidence="3">Motility associated factor glycosyltransferase family protein</fullName>
    </submittedName>
</protein>